<dbReference type="AlphaFoldDB" id="A0AAD4P6M4"/>
<dbReference type="InterPro" id="IPR013083">
    <property type="entry name" value="Znf_RING/FYVE/PHD"/>
</dbReference>
<protein>
    <submittedName>
        <fullName evidence="7">RING/U-box superfamily protein</fullName>
    </submittedName>
</protein>
<sequence length="219" mass="24864">MYHLSDNKQLSISDIIPHAPQVDLQSKQRPFDQVESSASQAVLMDAPGSSLKRSPGRESPLHQNHGSSHRILLRHSRHPFGRHYSRRSSSNYSDASPSNWKGSSVYDAKLSYKPENKDLPAFPYRGSRIFQKPERIRSSSLGENPMSADVRRRECRICEERLRKNPFIFENSSSTNLSVMAVLVCGHVYHAECLEQETSHENRQDPPCPLCVSQTSYVV</sequence>
<reference evidence="7 8" key="1">
    <citation type="journal article" date="2021" name="Nat. Commun.">
        <title>Incipient diploidization of the medicinal plant Perilla within 10,000 years.</title>
        <authorList>
            <person name="Zhang Y."/>
            <person name="Shen Q."/>
            <person name="Leng L."/>
            <person name="Zhang D."/>
            <person name="Chen S."/>
            <person name="Shi Y."/>
            <person name="Ning Z."/>
            <person name="Chen S."/>
        </authorList>
    </citation>
    <scope>NUCLEOTIDE SEQUENCE [LARGE SCALE GENOMIC DNA]</scope>
    <source>
        <strain evidence="8">cv. PC099</strain>
    </source>
</reference>
<dbReference type="PROSITE" id="PS50089">
    <property type="entry name" value="ZF_RING_2"/>
    <property type="match status" value="1"/>
</dbReference>
<gene>
    <name evidence="7" type="ORF">C2S53_016417</name>
</gene>
<dbReference type="SMART" id="SM00184">
    <property type="entry name" value="RING"/>
    <property type="match status" value="1"/>
</dbReference>
<name>A0AAD4P6M4_PERFH</name>
<evidence type="ECO:0000256" key="3">
    <source>
        <dbReference type="ARBA" id="ARBA00022833"/>
    </source>
</evidence>
<evidence type="ECO:0000256" key="4">
    <source>
        <dbReference type="PROSITE-ProRule" id="PRU00175"/>
    </source>
</evidence>
<feature type="region of interest" description="Disordered" evidence="5">
    <location>
        <begin position="24"/>
        <end position="73"/>
    </location>
</feature>
<keyword evidence="1" id="KW-0479">Metal-binding</keyword>
<dbReference type="PANTHER" id="PTHR31150">
    <property type="entry name" value="EXPRESSED PROTEIN"/>
    <property type="match status" value="1"/>
</dbReference>
<dbReference type="GO" id="GO:0008270">
    <property type="term" value="F:zinc ion binding"/>
    <property type="evidence" value="ECO:0007669"/>
    <property type="project" value="UniProtKB-KW"/>
</dbReference>
<proteinExistence type="predicted"/>
<organism evidence="7 8">
    <name type="scientific">Perilla frutescens var. hirtella</name>
    <name type="common">Perilla citriodora</name>
    <name type="synonym">Perilla setoyensis</name>
    <dbReference type="NCBI Taxonomy" id="608512"/>
    <lineage>
        <taxon>Eukaryota</taxon>
        <taxon>Viridiplantae</taxon>
        <taxon>Streptophyta</taxon>
        <taxon>Embryophyta</taxon>
        <taxon>Tracheophyta</taxon>
        <taxon>Spermatophyta</taxon>
        <taxon>Magnoliopsida</taxon>
        <taxon>eudicotyledons</taxon>
        <taxon>Gunneridae</taxon>
        <taxon>Pentapetalae</taxon>
        <taxon>asterids</taxon>
        <taxon>lamiids</taxon>
        <taxon>Lamiales</taxon>
        <taxon>Lamiaceae</taxon>
        <taxon>Nepetoideae</taxon>
        <taxon>Elsholtzieae</taxon>
        <taxon>Perilla</taxon>
    </lineage>
</organism>
<feature type="domain" description="RING-type" evidence="6">
    <location>
        <begin position="155"/>
        <end position="211"/>
    </location>
</feature>
<dbReference type="InterPro" id="IPR001841">
    <property type="entry name" value="Znf_RING"/>
</dbReference>
<dbReference type="Proteomes" id="UP001190926">
    <property type="component" value="Unassembled WGS sequence"/>
</dbReference>
<keyword evidence="8" id="KW-1185">Reference proteome</keyword>
<dbReference type="EMBL" id="SDAM02000120">
    <property type="protein sequence ID" value="KAH6828894.1"/>
    <property type="molecule type" value="Genomic_DNA"/>
</dbReference>
<dbReference type="Pfam" id="PF00097">
    <property type="entry name" value="zf-C3HC4"/>
    <property type="match status" value="1"/>
</dbReference>
<evidence type="ECO:0000313" key="8">
    <source>
        <dbReference type="Proteomes" id="UP001190926"/>
    </source>
</evidence>
<evidence type="ECO:0000313" key="7">
    <source>
        <dbReference type="EMBL" id="KAH6828894.1"/>
    </source>
</evidence>
<evidence type="ECO:0000256" key="5">
    <source>
        <dbReference type="SAM" id="MobiDB-lite"/>
    </source>
</evidence>
<dbReference type="PANTHER" id="PTHR31150:SF6">
    <property type="entry name" value="ZINC ION BINDING PROTEIN"/>
    <property type="match status" value="1"/>
</dbReference>
<evidence type="ECO:0000259" key="6">
    <source>
        <dbReference type="PROSITE" id="PS50089"/>
    </source>
</evidence>
<evidence type="ECO:0000256" key="1">
    <source>
        <dbReference type="ARBA" id="ARBA00022723"/>
    </source>
</evidence>
<keyword evidence="3" id="KW-0862">Zinc</keyword>
<dbReference type="SUPFAM" id="SSF57850">
    <property type="entry name" value="RING/U-box"/>
    <property type="match status" value="1"/>
</dbReference>
<dbReference type="Gene3D" id="3.30.40.10">
    <property type="entry name" value="Zinc/RING finger domain, C3HC4 (zinc finger)"/>
    <property type="match status" value="1"/>
</dbReference>
<accession>A0AAD4P6M4</accession>
<keyword evidence="2 4" id="KW-0863">Zinc-finger</keyword>
<dbReference type="InterPro" id="IPR018957">
    <property type="entry name" value="Znf_C3HC4_RING-type"/>
</dbReference>
<evidence type="ECO:0000256" key="2">
    <source>
        <dbReference type="ARBA" id="ARBA00022771"/>
    </source>
</evidence>
<comment type="caution">
    <text evidence="7">The sequence shown here is derived from an EMBL/GenBank/DDBJ whole genome shotgun (WGS) entry which is preliminary data.</text>
</comment>
<feature type="compositionally biased region" description="Polar residues" evidence="5">
    <location>
        <begin position="24"/>
        <end position="40"/>
    </location>
</feature>